<reference evidence="9" key="1">
    <citation type="submission" date="2018-05" db="EMBL/GenBank/DDBJ databases">
        <authorList>
            <person name="Li X."/>
        </authorList>
    </citation>
    <scope>NUCLEOTIDE SEQUENCE [LARGE SCALE GENOMIC DNA]</scope>
    <source>
        <strain evidence="9">YIM 73061</strain>
    </source>
</reference>
<dbReference type="AlphaFoldDB" id="A0A328AS87"/>
<comment type="subcellular location">
    <subcellularLocation>
        <location evidence="1">Membrane</location>
        <topology evidence="1">Multi-pass membrane protein</topology>
    </subcellularLocation>
</comment>
<gene>
    <name evidence="8" type="ORF">DJ018_00860</name>
</gene>
<keyword evidence="5 6" id="KW-0472">Membrane</keyword>
<evidence type="ECO:0000256" key="6">
    <source>
        <dbReference type="SAM" id="Phobius"/>
    </source>
</evidence>
<keyword evidence="4 6" id="KW-1133">Transmembrane helix</keyword>
<dbReference type="PANTHER" id="PTHR22911">
    <property type="entry name" value="ACYL-MALONYL CONDENSING ENZYME-RELATED"/>
    <property type="match status" value="1"/>
</dbReference>
<dbReference type="InterPro" id="IPR037185">
    <property type="entry name" value="EmrE-like"/>
</dbReference>
<comment type="caution">
    <text evidence="8">The sequence shown here is derived from an EMBL/GenBank/DDBJ whole genome shotgun (WGS) entry which is preliminary data.</text>
</comment>
<evidence type="ECO:0000313" key="9">
    <source>
        <dbReference type="Proteomes" id="UP000249725"/>
    </source>
</evidence>
<name>A0A328AS87_9CAUL</name>
<feature type="domain" description="EamA" evidence="7">
    <location>
        <begin position="28"/>
        <end position="161"/>
    </location>
</feature>
<feature type="transmembrane region" description="Helical" evidence="6">
    <location>
        <begin position="229"/>
        <end position="248"/>
    </location>
</feature>
<evidence type="ECO:0000256" key="3">
    <source>
        <dbReference type="ARBA" id="ARBA00022692"/>
    </source>
</evidence>
<dbReference type="GO" id="GO:0016020">
    <property type="term" value="C:membrane"/>
    <property type="evidence" value="ECO:0007669"/>
    <property type="project" value="UniProtKB-SubCell"/>
</dbReference>
<evidence type="ECO:0000256" key="4">
    <source>
        <dbReference type="ARBA" id="ARBA00022989"/>
    </source>
</evidence>
<feature type="transmembrane region" description="Helical" evidence="6">
    <location>
        <begin position="147"/>
        <end position="164"/>
    </location>
</feature>
<feature type="transmembrane region" description="Helical" evidence="6">
    <location>
        <begin position="121"/>
        <end position="138"/>
    </location>
</feature>
<evidence type="ECO:0000259" key="7">
    <source>
        <dbReference type="Pfam" id="PF00892"/>
    </source>
</evidence>
<feature type="transmembrane region" description="Helical" evidence="6">
    <location>
        <begin position="98"/>
        <end position="115"/>
    </location>
</feature>
<dbReference type="EMBL" id="QFYR01000001">
    <property type="protein sequence ID" value="RAK56566.1"/>
    <property type="molecule type" value="Genomic_DNA"/>
</dbReference>
<dbReference type="Proteomes" id="UP000249725">
    <property type="component" value="Unassembled WGS sequence"/>
</dbReference>
<dbReference type="OrthoDB" id="8478503at2"/>
<dbReference type="RefSeq" id="WP_111512917.1">
    <property type="nucleotide sequence ID" value="NZ_QFYR01000001.1"/>
</dbReference>
<feature type="transmembrane region" description="Helical" evidence="6">
    <location>
        <begin position="260"/>
        <end position="279"/>
    </location>
</feature>
<dbReference type="SUPFAM" id="SSF103481">
    <property type="entry name" value="Multidrug resistance efflux transporter EmrE"/>
    <property type="match status" value="2"/>
</dbReference>
<keyword evidence="3 6" id="KW-0812">Transmembrane</keyword>
<accession>A0A328AS87</accession>
<evidence type="ECO:0000256" key="2">
    <source>
        <dbReference type="ARBA" id="ARBA00009853"/>
    </source>
</evidence>
<dbReference type="Pfam" id="PF00892">
    <property type="entry name" value="EamA"/>
    <property type="match status" value="2"/>
</dbReference>
<organism evidence="8 9">
    <name type="scientific">Phenylobacterium deserti</name>
    <dbReference type="NCBI Taxonomy" id="1914756"/>
    <lineage>
        <taxon>Bacteria</taxon>
        <taxon>Pseudomonadati</taxon>
        <taxon>Pseudomonadota</taxon>
        <taxon>Alphaproteobacteria</taxon>
        <taxon>Caulobacterales</taxon>
        <taxon>Caulobacteraceae</taxon>
        <taxon>Phenylobacterium</taxon>
    </lineage>
</organism>
<dbReference type="PANTHER" id="PTHR22911:SF6">
    <property type="entry name" value="SOLUTE CARRIER FAMILY 35 MEMBER G1"/>
    <property type="match status" value="1"/>
</dbReference>
<keyword evidence="9" id="KW-1185">Reference proteome</keyword>
<evidence type="ECO:0000256" key="5">
    <source>
        <dbReference type="ARBA" id="ARBA00023136"/>
    </source>
</evidence>
<evidence type="ECO:0000256" key="1">
    <source>
        <dbReference type="ARBA" id="ARBA00004141"/>
    </source>
</evidence>
<feature type="transmembrane region" description="Helical" evidence="6">
    <location>
        <begin position="57"/>
        <end position="77"/>
    </location>
</feature>
<comment type="similarity">
    <text evidence="2">Belongs to the drug/metabolite transporter (DMT) superfamily. 10 TMS drug/metabolite exporter (DME) (TC 2.A.7.3) family.</text>
</comment>
<protein>
    <submittedName>
        <fullName evidence="8">EamA/RhaT family transporter</fullName>
    </submittedName>
</protein>
<sequence length="312" mass="33067">MTRGAEAPHSTGVTAAADFQPPRQQPALGIALRVTAMICMAGLNASVKWSGSRGVPVFEIIFFRNAFAFIPIGLYIWRTAGLQALKTTRPVAHLRRSISGLLSMICSFTAVQYLPLTESTAIQFAAPLFMTALSALLLKEAVGPHRWGAVAVGFIGVLIMVQPQPGHMNLMGGGLAVIAAVGTAGAMVAIRQMAALERGQTIVFYFTLAGALTGLVGCLFTGWKTPDPVTLMGLIGCGLIGGVGQLFLTEALRRAPVGVVAPFDYTQLIWATALGFLIWGELPHPATVVGSVIVAASGIYILHREIRRFRRG</sequence>
<feature type="transmembrane region" description="Helical" evidence="6">
    <location>
        <begin position="202"/>
        <end position="223"/>
    </location>
</feature>
<feature type="transmembrane region" description="Helical" evidence="6">
    <location>
        <begin position="285"/>
        <end position="302"/>
    </location>
</feature>
<proteinExistence type="inferred from homology"/>
<feature type="transmembrane region" description="Helical" evidence="6">
    <location>
        <begin position="170"/>
        <end position="190"/>
    </location>
</feature>
<dbReference type="InterPro" id="IPR000620">
    <property type="entry name" value="EamA_dom"/>
</dbReference>
<evidence type="ECO:0000313" key="8">
    <source>
        <dbReference type="EMBL" id="RAK56566.1"/>
    </source>
</evidence>
<feature type="domain" description="EamA" evidence="7">
    <location>
        <begin position="172"/>
        <end position="297"/>
    </location>
</feature>